<keyword evidence="2" id="KW-1185">Reference proteome</keyword>
<reference evidence="1 2" key="1">
    <citation type="submission" date="2024-05" db="EMBL/GenBank/DDBJ databases">
        <title>Haplotype-resolved chromosome-level genome assembly of Huyou (Citrus changshanensis).</title>
        <authorList>
            <person name="Miao C."/>
            <person name="Chen W."/>
            <person name="Wu Y."/>
            <person name="Wang L."/>
            <person name="Zhao S."/>
            <person name="Grierson D."/>
            <person name="Xu C."/>
            <person name="Chen K."/>
        </authorList>
    </citation>
    <scope>NUCLEOTIDE SEQUENCE [LARGE SCALE GENOMIC DNA]</scope>
    <source>
        <strain evidence="1">01-14</strain>
        <tissue evidence="1">Leaf</tissue>
    </source>
</reference>
<sequence>MKCDCQLEQFLLRNSFKHIARMRSPHIRPSKMLVSLFRNRTQCLVPSFKTMTTVAAAKTSKDDYFVDVNHIANIVRHDIYPERTLNRLNLTLISELVCSATAALLLLPNPSASYRGPAPGPILPHLP</sequence>
<dbReference type="AlphaFoldDB" id="A0AAP0MDL5"/>
<dbReference type="Proteomes" id="UP001428341">
    <property type="component" value="Unassembled WGS sequence"/>
</dbReference>
<gene>
    <name evidence="1" type="ORF">WN944_016377</name>
</gene>
<accession>A0AAP0MDL5</accession>
<protein>
    <submittedName>
        <fullName evidence="1">Uncharacterized protein</fullName>
    </submittedName>
</protein>
<evidence type="ECO:0000313" key="1">
    <source>
        <dbReference type="EMBL" id="KAK9201176.1"/>
    </source>
</evidence>
<dbReference type="EMBL" id="JBCGBO010000005">
    <property type="protein sequence ID" value="KAK9201176.1"/>
    <property type="molecule type" value="Genomic_DNA"/>
</dbReference>
<proteinExistence type="predicted"/>
<name>A0AAP0MDL5_9ROSI</name>
<comment type="caution">
    <text evidence="1">The sequence shown here is derived from an EMBL/GenBank/DDBJ whole genome shotgun (WGS) entry which is preliminary data.</text>
</comment>
<organism evidence="1 2">
    <name type="scientific">Citrus x changshan-huyou</name>
    <dbReference type="NCBI Taxonomy" id="2935761"/>
    <lineage>
        <taxon>Eukaryota</taxon>
        <taxon>Viridiplantae</taxon>
        <taxon>Streptophyta</taxon>
        <taxon>Embryophyta</taxon>
        <taxon>Tracheophyta</taxon>
        <taxon>Spermatophyta</taxon>
        <taxon>Magnoliopsida</taxon>
        <taxon>eudicotyledons</taxon>
        <taxon>Gunneridae</taxon>
        <taxon>Pentapetalae</taxon>
        <taxon>rosids</taxon>
        <taxon>malvids</taxon>
        <taxon>Sapindales</taxon>
        <taxon>Rutaceae</taxon>
        <taxon>Aurantioideae</taxon>
        <taxon>Citrus</taxon>
    </lineage>
</organism>
<evidence type="ECO:0000313" key="2">
    <source>
        <dbReference type="Proteomes" id="UP001428341"/>
    </source>
</evidence>